<accession>A0A089HJ29</accession>
<dbReference type="InterPro" id="IPR025103">
    <property type="entry name" value="DUF4011"/>
</dbReference>
<organism evidence="10 11">
    <name type="scientific">Paenibacillus durus</name>
    <name type="common">Paenibacillus azotofixans</name>
    <dbReference type="NCBI Taxonomy" id="44251"/>
    <lineage>
        <taxon>Bacteria</taxon>
        <taxon>Bacillati</taxon>
        <taxon>Bacillota</taxon>
        <taxon>Bacilli</taxon>
        <taxon>Bacillales</taxon>
        <taxon>Paenibacillaceae</taxon>
        <taxon>Paenibacillus</taxon>
    </lineage>
</organism>
<keyword evidence="5" id="KW-0067">ATP-binding</keyword>
<dbReference type="CDD" id="cd18808">
    <property type="entry name" value="SF1_C_Upf1"/>
    <property type="match status" value="1"/>
</dbReference>
<dbReference type="Pfam" id="PF13086">
    <property type="entry name" value="AAA_11"/>
    <property type="match status" value="2"/>
</dbReference>
<evidence type="ECO:0000313" key="11">
    <source>
        <dbReference type="Proteomes" id="UP000029409"/>
    </source>
</evidence>
<evidence type="ECO:0000256" key="3">
    <source>
        <dbReference type="ARBA" id="ARBA00022801"/>
    </source>
</evidence>
<dbReference type="Pfam" id="PF13195">
    <property type="entry name" value="DUF4011"/>
    <property type="match status" value="1"/>
</dbReference>
<comment type="similarity">
    <text evidence="1">Belongs to the DNA2/NAM7 helicase family.</text>
</comment>
<feature type="compositionally biased region" description="Acidic residues" evidence="6">
    <location>
        <begin position="971"/>
        <end position="981"/>
    </location>
</feature>
<feature type="region of interest" description="Disordered" evidence="6">
    <location>
        <begin position="959"/>
        <end position="981"/>
    </location>
</feature>
<evidence type="ECO:0000256" key="2">
    <source>
        <dbReference type="ARBA" id="ARBA00022741"/>
    </source>
</evidence>
<dbReference type="InterPro" id="IPR027417">
    <property type="entry name" value="P-loop_NTPase"/>
</dbReference>
<dbReference type="Pfam" id="PF13087">
    <property type="entry name" value="AAA_12"/>
    <property type="match status" value="1"/>
</dbReference>
<gene>
    <name evidence="10" type="ORF">PDUR_08355</name>
</gene>
<dbReference type="Pfam" id="PF18741">
    <property type="entry name" value="MTES_1575"/>
    <property type="match status" value="1"/>
</dbReference>
<dbReference type="OrthoDB" id="9757917at2"/>
<dbReference type="eggNOG" id="COG1112">
    <property type="taxonomic scope" value="Bacteria"/>
</dbReference>
<dbReference type="FunFam" id="3.40.960.10:FF:000002">
    <property type="entry name" value="DNA helicase related protein"/>
    <property type="match status" value="1"/>
</dbReference>
<dbReference type="STRING" id="44251.PDUR_08355"/>
<name>A0A089HJ29_PAEDU</name>
<dbReference type="Gene3D" id="3.40.50.300">
    <property type="entry name" value="P-loop containing nucleotide triphosphate hydrolases"/>
    <property type="match status" value="3"/>
</dbReference>
<evidence type="ECO:0000259" key="7">
    <source>
        <dbReference type="Pfam" id="PF13086"/>
    </source>
</evidence>
<dbReference type="GO" id="GO:0043139">
    <property type="term" value="F:5'-3' DNA helicase activity"/>
    <property type="evidence" value="ECO:0007669"/>
    <property type="project" value="TreeGrafter"/>
</dbReference>
<dbReference type="GO" id="GO:0016787">
    <property type="term" value="F:hydrolase activity"/>
    <property type="evidence" value="ECO:0007669"/>
    <property type="project" value="UniProtKB-KW"/>
</dbReference>
<dbReference type="SUPFAM" id="SSF52540">
    <property type="entry name" value="P-loop containing nucleoside triphosphate hydrolases"/>
    <property type="match status" value="1"/>
</dbReference>
<sequence length="1355" mass="156463">MQDLLQKIQDRLTDLTAKNASLRLLKLHKKNHFDAHHFINLPDGQGFMMLDRLQKEKTILMPVSSIDEKWNNHSRSLASLKREIDLIEQETGANVFHVAYGFLEGYLNPDFYVRSPILLYPAKLVRLQIRNVLHWALEWDEDEVPFFNRSLQLALRRFSNVDLSQLSAELETCKPRELLDKVISLCETNRVDIKWDTDSKMLPFPDMRRDDIPGFGPGFVLKPFVVMGKFRQSASPLLQDYDHLMQNPPSEGILSTMLDGNANERDLEEVDKEVLNLVHEKETYFVLDTDASQEAAVVASHNRQGLIVHGPPGTGKSQVIANLVADRLARGQKVLVVCQKPVALEVVYNRLSSLNLNRHAALLRDSMKDRNSAYATLLSIFENGASFANDNEHERVSEEMHTLATKLNVIAGSLHQERPFGRTLHQLYSKAIWDDKLIMPVKDLVPSVTYTNLQERKVELETIIELMKKYDRNDYPWANRRSFANFTADHHYKLHTLLANIMDNTSKALDIQNGEKFATAPEHHVEHISILKKLNQEMPSYNSKVAKYWETEEPDFRLVRKTFSELDSAIRTWDSDNTPAQGYSVEEARLMVEKINDYQTYLTKWTRVFSTKWRKIRREVEAAASGRGISPVTLQSQLDLYLSMEEVKQKTILHPILEDIPFSDNVQDWEMWGLEKQKAIQFLQVYLEASEKFPQWVTPITDSFSKDEFENKLSSAIQLGELTASLLRTLETLNGYLSEKEITNISKDFKKGTTRVSLFNEMVRTLEHFDSMCRLDQLKAETDELNTKLLQRCKEKMHFEEDSWPDLIENSFLHAWILQIEEQEPHVKDVSTEIFERNRSRYIQLHKEKRKAVPGWINRRLSVKANEVGISGKSSLKREAQKKRKQSTLRQIFATYPDDILKLIPCWLCTPETVSTVFPMTPGLFDLIVFDEASQCSVENAIPTLYRGKQVVVAGDEKQLPPSDYFKNSTEEDEGEDEELASQDRADKAQSLLEWSKPYFADIWLTWHYRSQNDALINFSNYAFYGCRMEIAPSAHRPEGRPISFYQVEGKWVNNQNQKEAEKIVELVIDTLKSDELKPTIGIITFNSPQTEAIYEMLDEAGRKDPEVQVLIDEAKSRRNGDEFVGLFVKNIDNVQGDERDIIFFSVAYAKNEEGRMVSNFGPLSQGAGENRLNVAVTRAKKKIHIVCSFDPREWNRAETYAPGVRLFKRYLEYGKAVSDGDRDQVHRILKGLLEGTTVNGRSDLVFDSPFEIEVYEGLLDLDYSVDTQVGFSGYRIDLGIIHPNNNERYILGVECDGAMFHSSKVARERDYYRQRFLESHGWTIHRIWSRSWWKNRSGELEKVRQHVDKLNIKS</sequence>
<dbReference type="GO" id="GO:0005524">
    <property type="term" value="F:ATP binding"/>
    <property type="evidence" value="ECO:0007669"/>
    <property type="project" value="UniProtKB-KW"/>
</dbReference>
<dbReference type="PANTHER" id="PTHR43788">
    <property type="entry name" value="DNA2/NAM7 HELICASE FAMILY MEMBER"/>
    <property type="match status" value="1"/>
</dbReference>
<dbReference type="InterPro" id="IPR047187">
    <property type="entry name" value="SF1_C_Upf1"/>
</dbReference>
<dbReference type="KEGG" id="pdu:PDUR_08355"/>
<dbReference type="RefSeq" id="WP_042205818.1">
    <property type="nucleotide sequence ID" value="NZ_CP009288.1"/>
</dbReference>
<keyword evidence="2" id="KW-0547">Nucleotide-binding</keyword>
<keyword evidence="11" id="KW-1185">Reference proteome</keyword>
<evidence type="ECO:0000259" key="8">
    <source>
        <dbReference type="Pfam" id="PF13087"/>
    </source>
</evidence>
<dbReference type="Gene3D" id="3.40.960.10">
    <property type="entry name" value="VSR Endonuclease"/>
    <property type="match status" value="1"/>
</dbReference>
<evidence type="ECO:0000256" key="4">
    <source>
        <dbReference type="ARBA" id="ARBA00022806"/>
    </source>
</evidence>
<evidence type="ECO:0000256" key="5">
    <source>
        <dbReference type="ARBA" id="ARBA00022840"/>
    </source>
</evidence>
<dbReference type="InterPro" id="IPR041679">
    <property type="entry name" value="DNA2/NAM7-like_C"/>
</dbReference>
<dbReference type="Proteomes" id="UP000029409">
    <property type="component" value="Chromosome"/>
</dbReference>
<dbReference type="SUPFAM" id="SSF52980">
    <property type="entry name" value="Restriction endonuclease-like"/>
    <property type="match status" value="1"/>
</dbReference>
<evidence type="ECO:0000256" key="6">
    <source>
        <dbReference type="SAM" id="MobiDB-lite"/>
    </source>
</evidence>
<feature type="domain" description="DNA2/NAM7 helicase helicase" evidence="7">
    <location>
        <begin position="831"/>
        <end position="962"/>
    </location>
</feature>
<evidence type="ECO:0000256" key="1">
    <source>
        <dbReference type="ARBA" id="ARBA00007913"/>
    </source>
</evidence>
<feature type="domain" description="Restriction endonuclease type II-like" evidence="9">
    <location>
        <begin position="1251"/>
        <end position="1347"/>
    </location>
</feature>
<keyword evidence="3" id="KW-0378">Hydrolase</keyword>
<reference evidence="10 11" key="1">
    <citation type="submission" date="2014-08" db="EMBL/GenBank/DDBJ databases">
        <title>Comparative genomics of the Paenibacillus odorifer group.</title>
        <authorList>
            <person name="den Bakker H.C."/>
            <person name="Tsai Y.-C."/>
            <person name="Martin N."/>
            <person name="Korlach J."/>
            <person name="Wiedmann M."/>
        </authorList>
    </citation>
    <scope>NUCLEOTIDE SEQUENCE [LARGE SCALE GENOMIC DNA]</scope>
    <source>
        <strain evidence="10 11">DSM 1735</strain>
    </source>
</reference>
<proteinExistence type="inferred from homology"/>
<evidence type="ECO:0008006" key="12">
    <source>
        <dbReference type="Google" id="ProtNLM"/>
    </source>
</evidence>
<dbReference type="InterPro" id="IPR049468">
    <property type="entry name" value="Restrct_endonuc-II-like_dom"/>
</dbReference>
<keyword evidence="4" id="KW-0347">Helicase</keyword>
<feature type="domain" description="DNA2/NAM7 helicase helicase" evidence="7">
    <location>
        <begin position="289"/>
        <end position="369"/>
    </location>
</feature>
<dbReference type="InterPro" id="IPR011335">
    <property type="entry name" value="Restrct_endonuc-II-like"/>
</dbReference>
<feature type="domain" description="DNA2/NAM7 helicase-like C-terminal" evidence="8">
    <location>
        <begin position="1003"/>
        <end position="1189"/>
    </location>
</feature>
<evidence type="ECO:0000313" key="10">
    <source>
        <dbReference type="EMBL" id="AIQ11946.1"/>
    </source>
</evidence>
<dbReference type="eggNOG" id="COG1061">
    <property type="taxonomic scope" value="Bacteria"/>
</dbReference>
<protein>
    <recommendedName>
        <fullName evidence="12">RAP domain-containing protein</fullName>
    </recommendedName>
</protein>
<dbReference type="PANTHER" id="PTHR43788:SF8">
    <property type="entry name" value="DNA-BINDING PROTEIN SMUBP-2"/>
    <property type="match status" value="1"/>
</dbReference>
<dbReference type="EMBL" id="CP009288">
    <property type="protein sequence ID" value="AIQ11946.1"/>
    <property type="molecule type" value="Genomic_DNA"/>
</dbReference>
<evidence type="ECO:0000259" key="9">
    <source>
        <dbReference type="Pfam" id="PF18741"/>
    </source>
</evidence>
<dbReference type="InterPro" id="IPR041677">
    <property type="entry name" value="DNA2/NAM7_AAA_11"/>
</dbReference>
<dbReference type="InterPro" id="IPR050534">
    <property type="entry name" value="Coronavir_polyprotein_1ab"/>
</dbReference>